<accession>A0A9K3DC74</accession>
<keyword evidence="2" id="KW-1185">Reference proteome</keyword>
<evidence type="ECO:0000313" key="2">
    <source>
        <dbReference type="Proteomes" id="UP000265618"/>
    </source>
</evidence>
<comment type="caution">
    <text evidence="1">The sequence shown here is derived from an EMBL/GenBank/DDBJ whole genome shotgun (WGS) entry which is preliminary data.</text>
</comment>
<dbReference type="Proteomes" id="UP000265618">
    <property type="component" value="Unassembled WGS sequence"/>
</dbReference>
<gene>
    <name evidence="1" type="ORF">KIPB_014372</name>
</gene>
<organism evidence="1 2">
    <name type="scientific">Kipferlia bialata</name>
    <dbReference type="NCBI Taxonomy" id="797122"/>
    <lineage>
        <taxon>Eukaryota</taxon>
        <taxon>Metamonada</taxon>
        <taxon>Carpediemonas-like organisms</taxon>
        <taxon>Kipferlia</taxon>
    </lineage>
</organism>
<feature type="non-terminal residue" evidence="1">
    <location>
        <position position="59"/>
    </location>
</feature>
<reference evidence="1 2" key="1">
    <citation type="journal article" date="2018" name="PLoS ONE">
        <title>The draft genome of Kipferlia bialata reveals reductive genome evolution in fornicate parasites.</title>
        <authorList>
            <person name="Tanifuji G."/>
            <person name="Takabayashi S."/>
            <person name="Kume K."/>
            <person name="Takagi M."/>
            <person name="Nakayama T."/>
            <person name="Kamikawa R."/>
            <person name="Inagaki Y."/>
            <person name="Hashimoto T."/>
        </authorList>
    </citation>
    <scope>NUCLEOTIDE SEQUENCE [LARGE SCALE GENOMIC DNA]</scope>
    <source>
        <strain evidence="1">NY0173</strain>
    </source>
</reference>
<name>A0A9K3DC74_9EUKA</name>
<sequence>MFQVNFSQRKMVATQQSVSGSLGSFGAGSLLKAQSNNLLSQHKLVLDTNAALSKRVKKQ</sequence>
<dbReference type="AlphaFoldDB" id="A0A9K3DC74"/>
<dbReference type="EMBL" id="BDIP01007341">
    <property type="protein sequence ID" value="GIQ91219.1"/>
    <property type="molecule type" value="Genomic_DNA"/>
</dbReference>
<evidence type="ECO:0000313" key="1">
    <source>
        <dbReference type="EMBL" id="GIQ91219.1"/>
    </source>
</evidence>
<proteinExistence type="predicted"/>
<protein>
    <submittedName>
        <fullName evidence="1">Uncharacterized protein</fullName>
    </submittedName>
</protein>